<accession>A0A4Z2ETW9</accession>
<keyword evidence="3" id="KW-1185">Reference proteome</keyword>
<organism evidence="2 3">
    <name type="scientific">Liparis tanakae</name>
    <name type="common">Tanaka's snailfish</name>
    <dbReference type="NCBI Taxonomy" id="230148"/>
    <lineage>
        <taxon>Eukaryota</taxon>
        <taxon>Metazoa</taxon>
        <taxon>Chordata</taxon>
        <taxon>Craniata</taxon>
        <taxon>Vertebrata</taxon>
        <taxon>Euteleostomi</taxon>
        <taxon>Actinopterygii</taxon>
        <taxon>Neopterygii</taxon>
        <taxon>Teleostei</taxon>
        <taxon>Neoteleostei</taxon>
        <taxon>Acanthomorphata</taxon>
        <taxon>Eupercaria</taxon>
        <taxon>Perciformes</taxon>
        <taxon>Cottioidei</taxon>
        <taxon>Cottales</taxon>
        <taxon>Liparidae</taxon>
        <taxon>Liparis</taxon>
    </lineage>
</organism>
<dbReference type="EMBL" id="SRLO01002940">
    <property type="protein sequence ID" value="TNN32080.1"/>
    <property type="molecule type" value="Genomic_DNA"/>
</dbReference>
<protein>
    <submittedName>
        <fullName evidence="2">Uncharacterized protein</fullName>
    </submittedName>
</protein>
<proteinExistence type="predicted"/>
<comment type="caution">
    <text evidence="2">The sequence shown here is derived from an EMBL/GenBank/DDBJ whole genome shotgun (WGS) entry which is preliminary data.</text>
</comment>
<name>A0A4Z2ETW9_9TELE</name>
<evidence type="ECO:0000256" key="1">
    <source>
        <dbReference type="SAM" id="MobiDB-lite"/>
    </source>
</evidence>
<sequence length="63" mass="7234">MDELKTSPAKSPSPGSGSSPSPERMSSMFCEDYPRRRLRTRPVVKHMLGYIVFTPRWKQSVLH</sequence>
<feature type="compositionally biased region" description="Low complexity" evidence="1">
    <location>
        <begin position="7"/>
        <end position="27"/>
    </location>
</feature>
<dbReference type="AlphaFoldDB" id="A0A4Z2ETW9"/>
<evidence type="ECO:0000313" key="2">
    <source>
        <dbReference type="EMBL" id="TNN32080.1"/>
    </source>
</evidence>
<reference evidence="2 3" key="1">
    <citation type="submission" date="2019-03" db="EMBL/GenBank/DDBJ databases">
        <title>First draft genome of Liparis tanakae, snailfish: a comprehensive survey of snailfish specific genes.</title>
        <authorList>
            <person name="Kim W."/>
            <person name="Song I."/>
            <person name="Jeong J.-H."/>
            <person name="Kim D."/>
            <person name="Kim S."/>
            <person name="Ryu S."/>
            <person name="Song J.Y."/>
            <person name="Lee S.K."/>
        </authorList>
    </citation>
    <scope>NUCLEOTIDE SEQUENCE [LARGE SCALE GENOMIC DNA]</scope>
    <source>
        <tissue evidence="2">Muscle</tissue>
    </source>
</reference>
<gene>
    <name evidence="2" type="ORF">EYF80_057761</name>
</gene>
<feature type="region of interest" description="Disordered" evidence="1">
    <location>
        <begin position="1"/>
        <end position="30"/>
    </location>
</feature>
<evidence type="ECO:0000313" key="3">
    <source>
        <dbReference type="Proteomes" id="UP000314294"/>
    </source>
</evidence>
<dbReference type="Proteomes" id="UP000314294">
    <property type="component" value="Unassembled WGS sequence"/>
</dbReference>